<gene>
    <name evidence="1" type="ORF">AVEN_184758_1</name>
</gene>
<evidence type="ECO:0000313" key="2">
    <source>
        <dbReference type="Proteomes" id="UP000499080"/>
    </source>
</evidence>
<sequence>MPSRARVYKRRQPKRRRLWSFVCSASWKAVELSAIESAPTIIISDLLTVCVAKSQRAVTVITTVKSSNLDPLKKRKEKYPERKYASKRMFFPGRGKFRMDKYYGMEKVSHNTLSSVLCGHKRLIGFSIKEDWLE</sequence>
<evidence type="ECO:0000313" key="1">
    <source>
        <dbReference type="EMBL" id="GBN06292.1"/>
    </source>
</evidence>
<organism evidence="1 2">
    <name type="scientific">Araneus ventricosus</name>
    <name type="common">Orbweaver spider</name>
    <name type="synonym">Epeira ventricosa</name>
    <dbReference type="NCBI Taxonomy" id="182803"/>
    <lineage>
        <taxon>Eukaryota</taxon>
        <taxon>Metazoa</taxon>
        <taxon>Ecdysozoa</taxon>
        <taxon>Arthropoda</taxon>
        <taxon>Chelicerata</taxon>
        <taxon>Arachnida</taxon>
        <taxon>Araneae</taxon>
        <taxon>Araneomorphae</taxon>
        <taxon>Entelegynae</taxon>
        <taxon>Araneoidea</taxon>
        <taxon>Araneidae</taxon>
        <taxon>Araneus</taxon>
    </lineage>
</organism>
<dbReference type="Proteomes" id="UP000499080">
    <property type="component" value="Unassembled WGS sequence"/>
</dbReference>
<accession>A0A4Y2KVN7</accession>
<comment type="caution">
    <text evidence="1">The sequence shown here is derived from an EMBL/GenBank/DDBJ whole genome shotgun (WGS) entry which is preliminary data.</text>
</comment>
<name>A0A4Y2KVN7_ARAVE</name>
<keyword evidence="2" id="KW-1185">Reference proteome</keyword>
<protein>
    <submittedName>
        <fullName evidence="1">Uncharacterized protein</fullName>
    </submittedName>
</protein>
<dbReference type="EMBL" id="BGPR01005049">
    <property type="protein sequence ID" value="GBN06292.1"/>
    <property type="molecule type" value="Genomic_DNA"/>
</dbReference>
<dbReference type="AlphaFoldDB" id="A0A4Y2KVN7"/>
<reference evidence="1 2" key="1">
    <citation type="journal article" date="2019" name="Sci. Rep.">
        <title>Orb-weaving spider Araneus ventricosus genome elucidates the spidroin gene catalogue.</title>
        <authorList>
            <person name="Kono N."/>
            <person name="Nakamura H."/>
            <person name="Ohtoshi R."/>
            <person name="Moran D.A.P."/>
            <person name="Shinohara A."/>
            <person name="Yoshida Y."/>
            <person name="Fujiwara M."/>
            <person name="Mori M."/>
            <person name="Tomita M."/>
            <person name="Arakawa K."/>
        </authorList>
    </citation>
    <scope>NUCLEOTIDE SEQUENCE [LARGE SCALE GENOMIC DNA]</scope>
</reference>
<proteinExistence type="predicted"/>